<keyword evidence="4 5" id="KW-0472">Membrane</keyword>
<accession>A0ABQ0C722</accession>
<dbReference type="Pfam" id="PF01061">
    <property type="entry name" value="ABC2_membrane"/>
    <property type="match status" value="1"/>
</dbReference>
<dbReference type="PANTHER" id="PTHR43229:SF2">
    <property type="entry name" value="NODULATION PROTEIN J"/>
    <property type="match status" value="1"/>
</dbReference>
<evidence type="ECO:0000313" key="8">
    <source>
        <dbReference type="Proteomes" id="UP001628193"/>
    </source>
</evidence>
<dbReference type="InterPro" id="IPR051784">
    <property type="entry name" value="Nod_factor_ABC_transporter"/>
</dbReference>
<organism evidence="7 8">
    <name type="scientific">Candidatus Magnetaquiglobus chichijimensis</name>
    <dbReference type="NCBI Taxonomy" id="3141448"/>
    <lineage>
        <taxon>Bacteria</taxon>
        <taxon>Pseudomonadati</taxon>
        <taxon>Pseudomonadota</taxon>
        <taxon>Magnetococcia</taxon>
        <taxon>Magnetococcales</taxon>
        <taxon>Candidatus Magnetaquicoccaceae</taxon>
        <taxon>Candidatus Magnetaquiglobus</taxon>
    </lineage>
</organism>
<comment type="similarity">
    <text evidence="5">Belongs to the ABC-2 integral membrane protein family.</text>
</comment>
<feature type="transmembrane region" description="Helical" evidence="5">
    <location>
        <begin position="24"/>
        <end position="47"/>
    </location>
</feature>
<dbReference type="RefSeq" id="WP_420904397.1">
    <property type="nucleotide sequence ID" value="NZ_BAAFGK010000004.1"/>
</dbReference>
<dbReference type="InterPro" id="IPR047817">
    <property type="entry name" value="ABC2_TM_bact-type"/>
</dbReference>
<comment type="subcellular location">
    <subcellularLocation>
        <location evidence="5">Cell inner membrane</location>
        <topology evidence="5">Multi-pass membrane protein</topology>
    </subcellularLocation>
    <subcellularLocation>
        <location evidence="1">Membrane</location>
        <topology evidence="1">Multi-pass membrane protein</topology>
    </subcellularLocation>
</comment>
<comment type="caution">
    <text evidence="7">The sequence shown here is derived from an EMBL/GenBank/DDBJ whole genome shotgun (WGS) entry which is preliminary data.</text>
</comment>
<keyword evidence="5" id="KW-1003">Cell membrane</keyword>
<gene>
    <name evidence="7" type="ORF">SIID45300_00984</name>
</gene>
<name>A0ABQ0C722_9PROT</name>
<dbReference type="PANTHER" id="PTHR43229">
    <property type="entry name" value="NODULATION PROTEIN J"/>
    <property type="match status" value="1"/>
</dbReference>
<feature type="transmembrane region" description="Helical" evidence="5">
    <location>
        <begin position="59"/>
        <end position="81"/>
    </location>
</feature>
<evidence type="ECO:0000256" key="5">
    <source>
        <dbReference type="RuleBase" id="RU361157"/>
    </source>
</evidence>
<dbReference type="PRINTS" id="PR00164">
    <property type="entry name" value="ABC2TRNSPORT"/>
</dbReference>
<reference evidence="7 8" key="1">
    <citation type="submission" date="2024-09" db="EMBL/GenBank/DDBJ databases">
        <title>Draft genome sequence of Candidatus Magnetaquicoccaceae bacterium FCR-1.</title>
        <authorList>
            <person name="Shimoshige H."/>
            <person name="Shimamura S."/>
            <person name="Taoka A."/>
            <person name="Kobayashi H."/>
            <person name="Maekawa T."/>
        </authorList>
    </citation>
    <scope>NUCLEOTIDE SEQUENCE [LARGE SCALE GENOMIC DNA]</scope>
    <source>
        <strain evidence="7 8">FCR-1</strain>
    </source>
</reference>
<protein>
    <recommendedName>
        <fullName evidence="5">Transport permease protein</fullName>
    </recommendedName>
</protein>
<evidence type="ECO:0000259" key="6">
    <source>
        <dbReference type="PROSITE" id="PS51012"/>
    </source>
</evidence>
<keyword evidence="2 5" id="KW-0812">Transmembrane</keyword>
<feature type="domain" description="ABC transmembrane type-2" evidence="6">
    <location>
        <begin position="22"/>
        <end position="254"/>
    </location>
</feature>
<keyword evidence="5" id="KW-0813">Transport</keyword>
<evidence type="ECO:0000313" key="7">
    <source>
        <dbReference type="EMBL" id="GAB0056676.1"/>
    </source>
</evidence>
<evidence type="ECO:0000256" key="3">
    <source>
        <dbReference type="ARBA" id="ARBA00022989"/>
    </source>
</evidence>
<keyword evidence="8" id="KW-1185">Reference proteome</keyword>
<evidence type="ECO:0000256" key="4">
    <source>
        <dbReference type="ARBA" id="ARBA00023136"/>
    </source>
</evidence>
<dbReference type="Proteomes" id="UP001628193">
    <property type="component" value="Unassembled WGS sequence"/>
</dbReference>
<feature type="transmembrane region" description="Helical" evidence="5">
    <location>
        <begin position="136"/>
        <end position="160"/>
    </location>
</feature>
<dbReference type="EMBL" id="BAAFGK010000004">
    <property type="protein sequence ID" value="GAB0056676.1"/>
    <property type="molecule type" value="Genomic_DNA"/>
</dbReference>
<dbReference type="InterPro" id="IPR000412">
    <property type="entry name" value="ABC_2_transport"/>
</dbReference>
<sequence>MILRPTLSLARREMVRFFRQPERVVGSLAQPLLMWALLGAGFAPSFRAPGMEQLSYIEYFYPGVLLMLMLFAGIFSTITLIEDRAQGLMQGVLASPAPRITIVLGKVTGGIGVALFQAVPLLLAAPFIGITLTASGVIWILFGFLVACLGFTALGFLIAWNMESTSGFHAIMSVFLMPMWMLSGALFPLDPSTGWLWTLMIVNPVTHALTLIRAPLYQAPGVFLTDPHYWTALTIAAAWAGLCLLLALWRVNRLERGAPPPPR</sequence>
<evidence type="ECO:0000256" key="2">
    <source>
        <dbReference type="ARBA" id="ARBA00022692"/>
    </source>
</evidence>
<keyword evidence="3 5" id="KW-1133">Transmembrane helix</keyword>
<proteinExistence type="inferred from homology"/>
<feature type="transmembrane region" description="Helical" evidence="5">
    <location>
        <begin position="167"/>
        <end position="189"/>
    </location>
</feature>
<dbReference type="PROSITE" id="PS51012">
    <property type="entry name" value="ABC_TM2"/>
    <property type="match status" value="1"/>
</dbReference>
<evidence type="ECO:0000256" key="1">
    <source>
        <dbReference type="ARBA" id="ARBA00004141"/>
    </source>
</evidence>
<dbReference type="InterPro" id="IPR013525">
    <property type="entry name" value="ABC2_TM"/>
</dbReference>
<feature type="transmembrane region" description="Helical" evidence="5">
    <location>
        <begin position="228"/>
        <end position="249"/>
    </location>
</feature>
<dbReference type="PIRSF" id="PIRSF006648">
    <property type="entry name" value="DrrB"/>
    <property type="match status" value="1"/>
</dbReference>
<feature type="transmembrane region" description="Helical" evidence="5">
    <location>
        <begin position="102"/>
        <end position="130"/>
    </location>
</feature>